<sequence>MTGWGRPEFTASAGTRVHAAVLGPADAPDLVCVHGWGCSHRYFGPLARRLSGRFRVVAVDLPGFGSTLGPAEPLDVRGLSTALGDWMRATGRGGAALVGNSAGCQVIADLAVHSPELLGPVVLSGPSVDRRARSYPRQFGRILVDMRWERVGLTRLLVRDYLRCGPRRLRATARFLLADPVERKLGHIRTPAVVVRGSRDTIVPRAWTRECTALLPQGYSAEIPGAGHILNYSAPAELARITCSLLDRTGSEDR</sequence>
<dbReference type="InterPro" id="IPR029058">
    <property type="entry name" value="AB_hydrolase_fold"/>
</dbReference>
<organism evidence="2 3">
    <name type="scientific">Halopolyspora algeriensis</name>
    <dbReference type="NCBI Taxonomy" id="1500506"/>
    <lineage>
        <taxon>Bacteria</taxon>
        <taxon>Bacillati</taxon>
        <taxon>Actinomycetota</taxon>
        <taxon>Actinomycetes</taxon>
        <taxon>Actinomycetes incertae sedis</taxon>
        <taxon>Halopolyspora</taxon>
    </lineage>
</organism>
<evidence type="ECO:0000313" key="2">
    <source>
        <dbReference type="EMBL" id="RCW46258.1"/>
    </source>
</evidence>
<evidence type="ECO:0000259" key="1">
    <source>
        <dbReference type="Pfam" id="PF12697"/>
    </source>
</evidence>
<reference evidence="2 3" key="1">
    <citation type="submission" date="2018-07" db="EMBL/GenBank/DDBJ databases">
        <title>Genomic Encyclopedia of Type Strains, Phase III (KMG-III): the genomes of soil and plant-associated and newly described type strains.</title>
        <authorList>
            <person name="Whitman W."/>
        </authorList>
    </citation>
    <scope>NUCLEOTIDE SEQUENCE [LARGE SCALE GENOMIC DNA]</scope>
    <source>
        <strain evidence="2 3">CECT 8575</strain>
    </source>
</reference>
<accession>A0A368W2Q5</accession>
<dbReference type="GO" id="GO:0003824">
    <property type="term" value="F:catalytic activity"/>
    <property type="evidence" value="ECO:0007669"/>
    <property type="project" value="UniProtKB-ARBA"/>
</dbReference>
<dbReference type="Proteomes" id="UP000253495">
    <property type="component" value="Unassembled WGS sequence"/>
</dbReference>
<dbReference type="RefSeq" id="WP_114452039.1">
    <property type="nucleotide sequence ID" value="NZ_QPJC01000002.1"/>
</dbReference>
<dbReference type="EMBL" id="QPJC01000002">
    <property type="protein sequence ID" value="RCW46258.1"/>
    <property type="molecule type" value="Genomic_DNA"/>
</dbReference>
<gene>
    <name evidence="2" type="ORF">DFQ14_102561</name>
</gene>
<proteinExistence type="predicted"/>
<dbReference type="Pfam" id="PF12697">
    <property type="entry name" value="Abhydrolase_6"/>
    <property type="match status" value="1"/>
</dbReference>
<dbReference type="OrthoDB" id="27092at2"/>
<name>A0A368W2Q5_9ACTN</name>
<dbReference type="PANTHER" id="PTHR43689:SF8">
    <property type="entry name" value="ALPHA_BETA-HYDROLASES SUPERFAMILY PROTEIN"/>
    <property type="match status" value="1"/>
</dbReference>
<dbReference type="InterPro" id="IPR000073">
    <property type="entry name" value="AB_hydrolase_1"/>
</dbReference>
<dbReference type="PANTHER" id="PTHR43689">
    <property type="entry name" value="HYDROLASE"/>
    <property type="match status" value="1"/>
</dbReference>
<protein>
    <submittedName>
        <fullName evidence="2">Pimeloyl-ACP methyl ester carboxylesterase</fullName>
    </submittedName>
</protein>
<evidence type="ECO:0000313" key="3">
    <source>
        <dbReference type="Proteomes" id="UP000253495"/>
    </source>
</evidence>
<keyword evidence="3" id="KW-1185">Reference proteome</keyword>
<dbReference type="AlphaFoldDB" id="A0A368W2Q5"/>
<dbReference type="PRINTS" id="PR00111">
    <property type="entry name" value="ABHYDROLASE"/>
</dbReference>
<dbReference type="Gene3D" id="3.40.50.1820">
    <property type="entry name" value="alpha/beta hydrolase"/>
    <property type="match status" value="1"/>
</dbReference>
<feature type="domain" description="AB hydrolase-1" evidence="1">
    <location>
        <begin position="30"/>
        <end position="240"/>
    </location>
</feature>
<comment type="caution">
    <text evidence="2">The sequence shown here is derived from an EMBL/GenBank/DDBJ whole genome shotgun (WGS) entry which is preliminary data.</text>
</comment>
<dbReference type="SUPFAM" id="SSF53474">
    <property type="entry name" value="alpha/beta-Hydrolases"/>
    <property type="match status" value="1"/>
</dbReference>